<comment type="caution">
    <text evidence="4">The sequence shown here is derived from an EMBL/GenBank/DDBJ whole genome shotgun (WGS) entry which is preliminary data.</text>
</comment>
<proteinExistence type="predicted"/>
<dbReference type="GO" id="GO:0047617">
    <property type="term" value="F:fatty acyl-CoA hydrolase activity"/>
    <property type="evidence" value="ECO:0007669"/>
    <property type="project" value="InterPro"/>
</dbReference>
<dbReference type="RefSeq" id="XP_051363394.1">
    <property type="nucleotide sequence ID" value="XM_051505044.1"/>
</dbReference>
<evidence type="ECO:0000259" key="2">
    <source>
        <dbReference type="Pfam" id="PF13622"/>
    </source>
</evidence>
<protein>
    <submittedName>
        <fullName evidence="4">Acyl-coenzyme A thioesterase-like protein</fullName>
    </submittedName>
</protein>
<dbReference type="InterPro" id="IPR049449">
    <property type="entry name" value="TesB_ACOT8-like_N"/>
</dbReference>
<dbReference type="EMBL" id="JAGIXG020000012">
    <property type="protein sequence ID" value="KAI6782538.1"/>
    <property type="molecule type" value="Genomic_DNA"/>
</dbReference>
<dbReference type="PANTHER" id="PTHR11066:SF34">
    <property type="entry name" value="ACYL-COENZYME A THIOESTERASE 8"/>
    <property type="match status" value="1"/>
</dbReference>
<accession>A0A9P9Y3K5</accession>
<dbReference type="InterPro" id="IPR049450">
    <property type="entry name" value="ACOT8-like_C"/>
</dbReference>
<dbReference type="Proteomes" id="UP001055219">
    <property type="component" value="Unassembled WGS sequence"/>
</dbReference>
<feature type="region of interest" description="Disordered" evidence="1">
    <location>
        <begin position="419"/>
        <end position="443"/>
    </location>
</feature>
<reference evidence="4" key="1">
    <citation type="journal article" date="2021" name="J Fungi (Basel)">
        <title>Genomic and Metabolomic Analyses of the Marine Fungus Emericellopsis cladophorae: Insights into Saltwater Adaptability Mechanisms and Its Biosynthetic Potential.</title>
        <authorList>
            <person name="Goncalves M.F.M."/>
            <person name="Hilario S."/>
            <person name="Van de Peer Y."/>
            <person name="Esteves A.C."/>
            <person name="Alves A."/>
        </authorList>
    </citation>
    <scope>NUCLEOTIDE SEQUENCE</scope>
    <source>
        <strain evidence="4">MUM 19.33</strain>
    </source>
</reference>
<dbReference type="Pfam" id="PF13622">
    <property type="entry name" value="4HBT_3"/>
    <property type="match status" value="1"/>
</dbReference>
<dbReference type="AlphaFoldDB" id="A0A9P9Y3K5"/>
<dbReference type="GO" id="GO:0006637">
    <property type="term" value="P:acyl-CoA metabolic process"/>
    <property type="evidence" value="ECO:0007669"/>
    <property type="project" value="InterPro"/>
</dbReference>
<dbReference type="InterPro" id="IPR003703">
    <property type="entry name" value="Acyl_CoA_thio"/>
</dbReference>
<dbReference type="PANTHER" id="PTHR11066">
    <property type="entry name" value="ACYL-COA THIOESTERASE"/>
    <property type="match status" value="1"/>
</dbReference>
<sequence>MSEEPRTTILRPRTPDPTKSPIETTLSVTELAVLGPDIFTNTRPQWTPPGARGIYGGSVIAQCLAAAQRTVAHGFLPHSCHCYFILAGSSGLPILFHVERVRDGRSFATRTVQAKQRGRCIFTTTISFAKEDNEGKRTVEHAAALPGDIPPPPSDSQSDNASAGRGAGPFEATRIDVLHGNDPDRRPHEKKCRTWMRARGRISPEGGTQAHLNALAYMSDSYFIGTVSRIHGLWRFPFRPSEIGALEEPLRSQVRAALANESIAGEDVSDEDVAREWEGRPSVGMLVSLDHSIYFHEPSKVRADEWMFSEMESPWAGGERGVVMQRIFSQDGTLLASCVQESMMGRIDQDLLPNPHDADDAQPDVHPGDPYGRDAVHAQFAQWYDKNASVSNGPSNCATHKGKADMWCRACNMNGEWQKPGTDNGQSHDGDQDVAPLDEPKPHDVEGLRKTFEKFGIKFHPKEQTLSDLVRLIQDKPMRTDAEKVRDTFEKYGIKFHPN</sequence>
<feature type="domain" description="Acyl-CoA thioesterase-like N-terminal HotDog" evidence="2">
    <location>
        <begin position="44"/>
        <end position="129"/>
    </location>
</feature>
<dbReference type="GO" id="GO:0005782">
    <property type="term" value="C:peroxisomal matrix"/>
    <property type="evidence" value="ECO:0007669"/>
    <property type="project" value="UniProtKB-SubCell"/>
</dbReference>
<organism evidence="4 5">
    <name type="scientific">Emericellopsis cladophorae</name>
    <dbReference type="NCBI Taxonomy" id="2686198"/>
    <lineage>
        <taxon>Eukaryota</taxon>
        <taxon>Fungi</taxon>
        <taxon>Dikarya</taxon>
        <taxon>Ascomycota</taxon>
        <taxon>Pezizomycotina</taxon>
        <taxon>Sordariomycetes</taxon>
        <taxon>Hypocreomycetidae</taxon>
        <taxon>Hypocreales</taxon>
        <taxon>Bionectriaceae</taxon>
        <taxon>Emericellopsis</taxon>
    </lineage>
</organism>
<dbReference type="Pfam" id="PF20789">
    <property type="entry name" value="4HBT_3C"/>
    <property type="match status" value="1"/>
</dbReference>
<reference evidence="4" key="2">
    <citation type="submission" date="2022-07" db="EMBL/GenBank/DDBJ databases">
        <authorList>
            <person name="Goncalves M.F.M."/>
            <person name="Hilario S."/>
            <person name="Van De Peer Y."/>
            <person name="Esteves A.C."/>
            <person name="Alves A."/>
        </authorList>
    </citation>
    <scope>NUCLEOTIDE SEQUENCE</scope>
    <source>
        <strain evidence="4">MUM 19.33</strain>
    </source>
</reference>
<evidence type="ECO:0000259" key="3">
    <source>
        <dbReference type="Pfam" id="PF20789"/>
    </source>
</evidence>
<name>A0A9P9Y3K5_9HYPO</name>
<dbReference type="Gene3D" id="3.10.129.10">
    <property type="entry name" value="Hotdog Thioesterase"/>
    <property type="match status" value="2"/>
</dbReference>
<dbReference type="GO" id="GO:0009062">
    <property type="term" value="P:fatty acid catabolic process"/>
    <property type="evidence" value="ECO:0007669"/>
    <property type="project" value="TreeGrafter"/>
</dbReference>
<keyword evidence="5" id="KW-1185">Reference proteome</keyword>
<evidence type="ECO:0000256" key="1">
    <source>
        <dbReference type="SAM" id="MobiDB-lite"/>
    </source>
</evidence>
<feature type="region of interest" description="Disordered" evidence="1">
    <location>
        <begin position="143"/>
        <end position="191"/>
    </location>
</feature>
<feature type="region of interest" description="Disordered" evidence="1">
    <location>
        <begin position="1"/>
        <end position="22"/>
    </location>
</feature>
<dbReference type="InterPro" id="IPR029069">
    <property type="entry name" value="HotDog_dom_sf"/>
</dbReference>
<dbReference type="CDD" id="cd03445">
    <property type="entry name" value="Thioesterase_II_repeat2"/>
    <property type="match status" value="1"/>
</dbReference>
<gene>
    <name evidence="4" type="ORF">J7T54_003549</name>
</gene>
<evidence type="ECO:0000313" key="5">
    <source>
        <dbReference type="Proteomes" id="UP001055219"/>
    </source>
</evidence>
<feature type="compositionally biased region" description="Basic and acidic residues" evidence="1">
    <location>
        <begin position="173"/>
        <end position="187"/>
    </location>
</feature>
<evidence type="ECO:0000313" key="4">
    <source>
        <dbReference type="EMBL" id="KAI6782538.1"/>
    </source>
</evidence>
<dbReference type="CDD" id="cd03444">
    <property type="entry name" value="Thioesterase_II_repeat1"/>
    <property type="match status" value="1"/>
</dbReference>
<dbReference type="SUPFAM" id="SSF54637">
    <property type="entry name" value="Thioesterase/thiol ester dehydrase-isomerase"/>
    <property type="match status" value="2"/>
</dbReference>
<feature type="domain" description="Acyl-CoA thioesterase-like C-terminal" evidence="3">
    <location>
        <begin position="160"/>
        <end position="344"/>
    </location>
</feature>
<dbReference type="GeneID" id="75830048"/>
<dbReference type="OrthoDB" id="68328at2759"/>